<evidence type="ECO:0000259" key="5">
    <source>
        <dbReference type="PROSITE" id="PS50931"/>
    </source>
</evidence>
<dbReference type="GO" id="GO:0003700">
    <property type="term" value="F:DNA-binding transcription factor activity"/>
    <property type="evidence" value="ECO:0007669"/>
    <property type="project" value="InterPro"/>
</dbReference>
<name>A0A0H3L027_PANAA</name>
<feature type="domain" description="HTH lysR-type" evidence="5">
    <location>
        <begin position="11"/>
        <end position="68"/>
    </location>
</feature>
<dbReference type="Gene3D" id="3.40.190.10">
    <property type="entry name" value="Periplasmic binding protein-like II"/>
    <property type="match status" value="2"/>
</dbReference>
<reference evidence="7" key="1">
    <citation type="journal article" date="2012" name="Appl. Microbiol. Biotechnol.">
        <title>The complete genome sequence of Pantoea ananatis AJ13355, an organism with great biotechnological potential.</title>
        <authorList>
            <person name="Hara Y."/>
            <person name="Kadotani N."/>
            <person name="Izui H."/>
            <person name="Katashkina J.I."/>
            <person name="Kuvaeva T.M."/>
            <person name="Andreeva I.G."/>
            <person name="Golubeva L.I."/>
            <person name="Malko D.B."/>
            <person name="Makeev V.J."/>
            <person name="Mashko S.V."/>
            <person name="Kozlov Y.I."/>
        </authorList>
    </citation>
    <scope>NUCLEOTIDE SEQUENCE [LARGE SCALE GENOMIC DNA]</scope>
    <source>
        <strain evidence="7">AJ13355</strain>
    </source>
</reference>
<dbReference type="Pfam" id="PF00126">
    <property type="entry name" value="HTH_1"/>
    <property type="match status" value="1"/>
</dbReference>
<dbReference type="HOGENOM" id="CLU_039613_6_0_6"/>
<dbReference type="PATRIC" id="fig|932677.3.peg.3024"/>
<dbReference type="InterPro" id="IPR000847">
    <property type="entry name" value="LysR_HTH_N"/>
</dbReference>
<dbReference type="EMBL" id="AP012032">
    <property type="protein sequence ID" value="BAK12670.1"/>
    <property type="molecule type" value="Genomic_DNA"/>
</dbReference>
<evidence type="ECO:0000256" key="4">
    <source>
        <dbReference type="ARBA" id="ARBA00023163"/>
    </source>
</evidence>
<dbReference type="InterPro" id="IPR005119">
    <property type="entry name" value="LysR_subst-bd"/>
</dbReference>
<dbReference type="GO" id="GO:0003677">
    <property type="term" value="F:DNA binding"/>
    <property type="evidence" value="ECO:0007669"/>
    <property type="project" value="UniProtKB-KW"/>
</dbReference>
<evidence type="ECO:0000313" key="6">
    <source>
        <dbReference type="EMBL" id="BAK12670.1"/>
    </source>
</evidence>
<keyword evidence="2" id="KW-0805">Transcription regulation</keyword>
<dbReference type="PANTHER" id="PTHR30419:SF8">
    <property type="entry name" value="NITROGEN ASSIMILATION TRANSCRIPTIONAL ACTIVATOR-RELATED"/>
    <property type="match status" value="1"/>
</dbReference>
<dbReference type="GO" id="GO:0005829">
    <property type="term" value="C:cytosol"/>
    <property type="evidence" value="ECO:0007669"/>
    <property type="project" value="TreeGrafter"/>
</dbReference>
<dbReference type="InterPro" id="IPR036388">
    <property type="entry name" value="WH-like_DNA-bd_sf"/>
</dbReference>
<sequence length="310" mass="33653">MDRVSRFSQRVRVRHLHAFVATAQQGTLGRAALHLGITQPALSKTLNELEYLAGETLLLRSRQGTELTASGTRFLHDAIRILDALNIVDQVMRPGSAPQPGPMHIGALPTAIVSVVAPVLASLQQHYPGWRIQVSTLANDALLMGIKSGQMALGIGRMAEPVLMDGLNFELLYLETLRLVVAPHHPLLHAGVTLAEALSWPLILSPRGTVPRQNAESLMTSHGLRLPDGAVETLSTTLARRLTLSHGYVWLVPYGAVRDDLTSNQLRTLPLPSQGMAEAVGILTRQQHAPPPEQLQLVAALRQRVLDVPV</sequence>
<keyword evidence="3" id="KW-0238">DNA-binding</keyword>
<accession>A0A0H3L027</accession>
<dbReference type="Proteomes" id="UP000006690">
    <property type="component" value="Chromosome"/>
</dbReference>
<dbReference type="PROSITE" id="PS50931">
    <property type="entry name" value="HTH_LYSR"/>
    <property type="match status" value="1"/>
</dbReference>
<dbReference type="RefSeq" id="WP_014594620.1">
    <property type="nucleotide sequence ID" value="NC_017531.2"/>
</dbReference>
<keyword evidence="4" id="KW-0804">Transcription</keyword>
<dbReference type="KEGG" id="paj:PAJ_2590"/>
<dbReference type="PANTHER" id="PTHR30419">
    <property type="entry name" value="HTH-TYPE TRANSCRIPTIONAL REGULATOR YBHD"/>
    <property type="match status" value="1"/>
</dbReference>
<evidence type="ECO:0000313" key="7">
    <source>
        <dbReference type="Proteomes" id="UP000006690"/>
    </source>
</evidence>
<dbReference type="InterPro" id="IPR036390">
    <property type="entry name" value="WH_DNA-bd_sf"/>
</dbReference>
<dbReference type="OrthoDB" id="8717159at2"/>
<dbReference type="SUPFAM" id="SSF46785">
    <property type="entry name" value="Winged helix' DNA-binding domain"/>
    <property type="match status" value="1"/>
</dbReference>
<dbReference type="SUPFAM" id="SSF53850">
    <property type="entry name" value="Periplasmic binding protein-like II"/>
    <property type="match status" value="1"/>
</dbReference>
<comment type="similarity">
    <text evidence="1">Belongs to the LysR transcriptional regulatory family.</text>
</comment>
<evidence type="ECO:0000256" key="1">
    <source>
        <dbReference type="ARBA" id="ARBA00009437"/>
    </source>
</evidence>
<dbReference type="eggNOG" id="COG0583">
    <property type="taxonomic scope" value="Bacteria"/>
</dbReference>
<dbReference type="Pfam" id="PF03466">
    <property type="entry name" value="LysR_substrate"/>
    <property type="match status" value="1"/>
</dbReference>
<evidence type="ECO:0000256" key="2">
    <source>
        <dbReference type="ARBA" id="ARBA00023015"/>
    </source>
</evidence>
<evidence type="ECO:0000256" key="3">
    <source>
        <dbReference type="ARBA" id="ARBA00023125"/>
    </source>
</evidence>
<gene>
    <name evidence="6" type="primary">ydcI</name>
    <name evidence="6" type="ordered locus">PAJ_2590</name>
</gene>
<proteinExistence type="inferred from homology"/>
<dbReference type="InterPro" id="IPR050950">
    <property type="entry name" value="HTH-type_LysR_regulators"/>
</dbReference>
<protein>
    <submittedName>
        <fullName evidence="6">HTH-type transcriptional regulator YdcI</fullName>
    </submittedName>
</protein>
<dbReference type="AlphaFoldDB" id="A0A0H3L027"/>
<organism evidence="6 7">
    <name type="scientific">Pantoea ananatis (strain AJ13355)</name>
    <dbReference type="NCBI Taxonomy" id="932677"/>
    <lineage>
        <taxon>Bacteria</taxon>
        <taxon>Pseudomonadati</taxon>
        <taxon>Pseudomonadota</taxon>
        <taxon>Gammaproteobacteria</taxon>
        <taxon>Enterobacterales</taxon>
        <taxon>Erwiniaceae</taxon>
        <taxon>Pantoea</taxon>
    </lineage>
</organism>
<dbReference type="Gene3D" id="1.10.10.10">
    <property type="entry name" value="Winged helix-like DNA-binding domain superfamily/Winged helix DNA-binding domain"/>
    <property type="match status" value="1"/>
</dbReference>